<keyword evidence="3" id="KW-1185">Reference proteome</keyword>
<protein>
    <submittedName>
        <fullName evidence="2">HET-domain-containing protein</fullName>
    </submittedName>
</protein>
<dbReference type="InterPro" id="IPR010730">
    <property type="entry name" value="HET"/>
</dbReference>
<dbReference type="Pfam" id="PF06985">
    <property type="entry name" value="HET"/>
    <property type="match status" value="1"/>
</dbReference>
<evidence type="ECO:0000313" key="2">
    <source>
        <dbReference type="EMBL" id="EIW82553.1"/>
    </source>
</evidence>
<dbReference type="KEGG" id="cput:CONPUDRAFT_163693"/>
<name>A0A5M3MTS1_CONPW</name>
<dbReference type="Proteomes" id="UP000053558">
    <property type="component" value="Unassembled WGS sequence"/>
</dbReference>
<dbReference type="GeneID" id="19204966"/>
<evidence type="ECO:0000259" key="1">
    <source>
        <dbReference type="Pfam" id="PF06985"/>
    </source>
</evidence>
<feature type="domain" description="Heterokaryon incompatibility" evidence="1">
    <location>
        <begin position="223"/>
        <end position="381"/>
    </location>
</feature>
<dbReference type="EMBL" id="JH711576">
    <property type="protein sequence ID" value="EIW82553.1"/>
    <property type="molecule type" value="Genomic_DNA"/>
</dbReference>
<evidence type="ECO:0000313" key="3">
    <source>
        <dbReference type="Proteomes" id="UP000053558"/>
    </source>
</evidence>
<dbReference type="OMA" id="HTRAWVV"/>
<dbReference type="OrthoDB" id="5125733at2759"/>
<dbReference type="PANTHER" id="PTHR33112:SF8">
    <property type="entry name" value="HETEROKARYON INCOMPATIBILITY DOMAIN-CONTAINING PROTEIN"/>
    <property type="match status" value="1"/>
</dbReference>
<reference evidence="3" key="1">
    <citation type="journal article" date="2012" name="Science">
        <title>The Paleozoic origin of enzymatic lignin decomposition reconstructed from 31 fungal genomes.</title>
        <authorList>
            <person name="Floudas D."/>
            <person name="Binder M."/>
            <person name="Riley R."/>
            <person name="Barry K."/>
            <person name="Blanchette R.A."/>
            <person name="Henrissat B."/>
            <person name="Martinez A.T."/>
            <person name="Otillar R."/>
            <person name="Spatafora J.W."/>
            <person name="Yadav J.S."/>
            <person name="Aerts A."/>
            <person name="Benoit I."/>
            <person name="Boyd A."/>
            <person name="Carlson A."/>
            <person name="Copeland A."/>
            <person name="Coutinho P.M."/>
            <person name="de Vries R.P."/>
            <person name="Ferreira P."/>
            <person name="Findley K."/>
            <person name="Foster B."/>
            <person name="Gaskell J."/>
            <person name="Glotzer D."/>
            <person name="Gorecki P."/>
            <person name="Heitman J."/>
            <person name="Hesse C."/>
            <person name="Hori C."/>
            <person name="Igarashi K."/>
            <person name="Jurgens J.A."/>
            <person name="Kallen N."/>
            <person name="Kersten P."/>
            <person name="Kohler A."/>
            <person name="Kuees U."/>
            <person name="Kumar T.K.A."/>
            <person name="Kuo A."/>
            <person name="LaButti K."/>
            <person name="Larrondo L.F."/>
            <person name="Lindquist E."/>
            <person name="Ling A."/>
            <person name="Lombard V."/>
            <person name="Lucas S."/>
            <person name="Lundell T."/>
            <person name="Martin R."/>
            <person name="McLaughlin D.J."/>
            <person name="Morgenstern I."/>
            <person name="Morin E."/>
            <person name="Murat C."/>
            <person name="Nagy L.G."/>
            <person name="Nolan M."/>
            <person name="Ohm R.A."/>
            <person name="Patyshakuliyeva A."/>
            <person name="Rokas A."/>
            <person name="Ruiz-Duenas F.J."/>
            <person name="Sabat G."/>
            <person name="Salamov A."/>
            <person name="Samejima M."/>
            <person name="Schmutz J."/>
            <person name="Slot J.C."/>
            <person name="St John F."/>
            <person name="Stenlid J."/>
            <person name="Sun H."/>
            <person name="Sun S."/>
            <person name="Syed K."/>
            <person name="Tsang A."/>
            <person name="Wiebenga A."/>
            <person name="Young D."/>
            <person name="Pisabarro A."/>
            <person name="Eastwood D.C."/>
            <person name="Martin F."/>
            <person name="Cullen D."/>
            <person name="Grigoriev I.V."/>
            <person name="Hibbett D.S."/>
        </authorList>
    </citation>
    <scope>NUCLEOTIDE SEQUENCE [LARGE SCALE GENOMIC DNA]</scope>
    <source>
        <strain evidence="3">RWD-64-598 SS2</strain>
    </source>
</reference>
<organism evidence="2 3">
    <name type="scientific">Coniophora puteana (strain RWD-64-598)</name>
    <name type="common">Brown rot fungus</name>
    <dbReference type="NCBI Taxonomy" id="741705"/>
    <lineage>
        <taxon>Eukaryota</taxon>
        <taxon>Fungi</taxon>
        <taxon>Dikarya</taxon>
        <taxon>Basidiomycota</taxon>
        <taxon>Agaricomycotina</taxon>
        <taxon>Agaricomycetes</taxon>
        <taxon>Agaricomycetidae</taxon>
        <taxon>Boletales</taxon>
        <taxon>Coniophorineae</taxon>
        <taxon>Coniophoraceae</taxon>
        <taxon>Coniophora</taxon>
    </lineage>
</organism>
<sequence>MKSPLAKEHILCSLCFKSANGSRLLPTLTKGSELFRSYSSYKDIFISASAGCHLCSLFLGTFKPGVQTGDLRSVEVRLRVSRTGGAWLAVVALPQGPCITSQVDSDLIPPDQLREQVMGELPVFRTLEGRFEDPQPGSPFAFVDPSIYKNAQLSKSLSYDASASLAKEWLCQCLQHHDKCTLAAEGVSPTYGYPARLIRVGGGGDNEFARLVVTVDLVVMPRYLTLSHCWGGADILKLLLGNFNDLKNGIPFSNLPSTFQDAIVITRQLGFQYVWIDSLCIIQDLASDWRSESAIMGEIYAHSVCTIAALTARSSFEGCFSGARSNSVDHEAAKKERTPLAFRVCKIPHGLHAEYSASLDVELRVDHSPLPLHTRAWVVQERLLAPRTLYYGAWGLAWECVACSATESYPFGKHSQFSPKASFFEICNRAQAADLTSESRDALIYSLWRDVQASYTRCHLTFFTDRLIAISSVVKRIEQLTGWTNMWGLWKEKLLYELVWFVDDPKDRPEVKEYLAPTWSWAGVRGLVFFDTVGDEVPIWSAEVMETGTKDERGFIRLRAAMKEVVRTSEIRRDLVDKTRSRAMVVSWFPDTLAARRSTEEMRCVLLLRIPNRWDKYAVDLGLVISGSGDEVVRLGSFMQLRSDTCPLFEEDIRDEDVDEIIIY</sequence>
<comment type="caution">
    <text evidence="2">The sequence shown here is derived from an EMBL/GenBank/DDBJ whole genome shotgun (WGS) entry which is preliminary data.</text>
</comment>
<gene>
    <name evidence="2" type="ORF">CONPUDRAFT_163693</name>
</gene>
<dbReference type="AlphaFoldDB" id="A0A5M3MTS1"/>
<accession>A0A5M3MTS1</accession>
<proteinExistence type="predicted"/>
<dbReference type="PANTHER" id="PTHR33112">
    <property type="entry name" value="DOMAIN PROTEIN, PUTATIVE-RELATED"/>
    <property type="match status" value="1"/>
</dbReference>
<dbReference type="RefSeq" id="XP_007766589.1">
    <property type="nucleotide sequence ID" value="XM_007768399.1"/>
</dbReference>